<evidence type="ECO:0000313" key="2">
    <source>
        <dbReference type="Proteomes" id="UP001172082"/>
    </source>
</evidence>
<dbReference type="RefSeq" id="WP_346751519.1">
    <property type="nucleotide sequence ID" value="NZ_JAUJEA010000003.1"/>
</dbReference>
<sequence length="790" mass="92838">MKEKKSLLFALTASDLAQIETLDDLRKEKYEIHYLIDTFDAILYSFPFGLRDSVEGTLSDFSFKDKSSLHLLADAQVALNYLFKKNTSSKSILPAQYNAEIKKTIANARKDLKKFHEENELTTNFGQALTRNRVNDIKYYIENNLSLLTTIALASGKFGFSRFFDLFKSQSIILESDYKNNQLESANDADVMSVYKEFESEINKRPFEYYLKGYEEFIKRNIAKPNRTEFYEYVDMRRGKALKNAFNDSLVIARALKTNTESIKIGQGTIYIYVSSTKISSTVFERIEHLLPKYNFNFFNFHQNVAHIFGDFCLFQNSSNENFSPEIDDIRALLFTEQQVSKKDYISKNEWEERLDKLRNNLENYSLLLKYGSFIDDLKRISKSQISNSLIPQDVKKVISFYRKVKNDNNYFLDDWNDLLKNLTFYDRVRNFLVVDKKSFVDRNFGSDPIESIKQQLPIVFDYSSFSEFSENLEVLKNLSSFYLENSPNASQIAGIREYVANYVLNSIKDEEEIQNSLIHYLIYLTIPIPLAQNQKEPNEFIVEEVEELIKRFRAVNKPETYKKLQYTLIKELRYVQVWAARRAKLYSKGLEISAACMELYPSDPRFYHSSCLLRYCVEFDNFFQTSNIEIDNLKASIESGEKAIPLYFRLIDLQANVEARHSIEALYNTLLFNNSAYAYYYIEVNKNDNVKIVEHALNKAHKCLENLKEWIDKYGQFNKYPEYLASEALFYLTRYKMHHESNDLEIAKVCFKKAYNKLKQNNKKVRRAYDFIGKQIDNLGDELQKSWWI</sequence>
<keyword evidence="2" id="KW-1185">Reference proteome</keyword>
<evidence type="ECO:0000313" key="1">
    <source>
        <dbReference type="EMBL" id="MDN5201489.1"/>
    </source>
</evidence>
<gene>
    <name evidence="1" type="ORF">QQ008_08955</name>
</gene>
<protein>
    <submittedName>
        <fullName evidence="1">Uncharacterized protein</fullName>
    </submittedName>
</protein>
<dbReference type="Proteomes" id="UP001172082">
    <property type="component" value="Unassembled WGS sequence"/>
</dbReference>
<name>A0ABT8KLA9_9BACT</name>
<comment type="caution">
    <text evidence="1">The sequence shown here is derived from an EMBL/GenBank/DDBJ whole genome shotgun (WGS) entry which is preliminary data.</text>
</comment>
<dbReference type="EMBL" id="JAUJEA010000003">
    <property type="protein sequence ID" value="MDN5201489.1"/>
    <property type="molecule type" value="Genomic_DNA"/>
</dbReference>
<reference evidence="1" key="1">
    <citation type="submission" date="2023-06" db="EMBL/GenBank/DDBJ databases">
        <title>Genomic of Parafulvivirga corallium.</title>
        <authorList>
            <person name="Wang G."/>
        </authorList>
    </citation>
    <scope>NUCLEOTIDE SEQUENCE</scope>
    <source>
        <strain evidence="1">BMA10</strain>
    </source>
</reference>
<organism evidence="1 2">
    <name type="scientific">Splendidivirga corallicola</name>
    <dbReference type="NCBI Taxonomy" id="3051826"/>
    <lineage>
        <taxon>Bacteria</taxon>
        <taxon>Pseudomonadati</taxon>
        <taxon>Bacteroidota</taxon>
        <taxon>Cytophagia</taxon>
        <taxon>Cytophagales</taxon>
        <taxon>Splendidivirgaceae</taxon>
        <taxon>Splendidivirga</taxon>
    </lineage>
</organism>
<accession>A0ABT8KLA9</accession>
<proteinExistence type="predicted"/>